<dbReference type="EMBL" id="JBHSRS010000076">
    <property type="protein sequence ID" value="MFC6282384.1"/>
    <property type="molecule type" value="Genomic_DNA"/>
</dbReference>
<reference evidence="3" key="1">
    <citation type="journal article" date="2019" name="Int. J. Syst. Evol. Microbiol.">
        <title>The Global Catalogue of Microorganisms (GCM) 10K type strain sequencing project: providing services to taxonomists for standard genome sequencing and annotation.</title>
        <authorList>
            <consortium name="The Broad Institute Genomics Platform"/>
            <consortium name="The Broad Institute Genome Sequencing Center for Infectious Disease"/>
            <person name="Wu L."/>
            <person name="Ma J."/>
        </authorList>
    </citation>
    <scope>NUCLEOTIDE SEQUENCE [LARGE SCALE GENOMIC DNA]</scope>
    <source>
        <strain evidence="3">CCUG 39402</strain>
    </source>
</reference>
<feature type="non-terminal residue" evidence="2">
    <location>
        <position position="1"/>
    </location>
</feature>
<keyword evidence="1" id="KW-0732">Signal</keyword>
<evidence type="ECO:0008006" key="4">
    <source>
        <dbReference type="Google" id="ProtNLM"/>
    </source>
</evidence>
<feature type="signal peptide" evidence="1">
    <location>
        <begin position="1"/>
        <end position="19"/>
    </location>
</feature>
<protein>
    <recommendedName>
        <fullName evidence="4">DUF4148 domain-containing protein</fullName>
    </recommendedName>
</protein>
<proteinExistence type="predicted"/>
<name>A0ABW1TXN9_9BURK</name>
<dbReference type="RefSeq" id="WP_377413953.1">
    <property type="nucleotide sequence ID" value="NZ_JBHSRS010000076.1"/>
</dbReference>
<comment type="caution">
    <text evidence="2">The sequence shown here is derived from an EMBL/GenBank/DDBJ whole genome shotgun (WGS) entry which is preliminary data.</text>
</comment>
<feature type="chain" id="PRO_5046478807" description="DUF4148 domain-containing protein" evidence="1">
    <location>
        <begin position="20"/>
        <end position="100"/>
    </location>
</feature>
<organism evidence="2 3">
    <name type="scientific">Polaromonas aquatica</name>
    <dbReference type="NCBI Taxonomy" id="332657"/>
    <lineage>
        <taxon>Bacteria</taxon>
        <taxon>Pseudomonadati</taxon>
        <taxon>Pseudomonadota</taxon>
        <taxon>Betaproteobacteria</taxon>
        <taxon>Burkholderiales</taxon>
        <taxon>Comamonadaceae</taxon>
        <taxon>Polaromonas</taxon>
    </lineage>
</organism>
<accession>A0ABW1TXN9</accession>
<evidence type="ECO:0000313" key="3">
    <source>
        <dbReference type="Proteomes" id="UP001596270"/>
    </source>
</evidence>
<evidence type="ECO:0000313" key="2">
    <source>
        <dbReference type="EMBL" id="MFC6282384.1"/>
    </source>
</evidence>
<gene>
    <name evidence="2" type="ORF">ACFQND_14240</name>
</gene>
<dbReference type="Proteomes" id="UP001596270">
    <property type="component" value="Unassembled WGS sequence"/>
</dbReference>
<evidence type="ECO:0000256" key="1">
    <source>
        <dbReference type="SAM" id="SignalP"/>
    </source>
</evidence>
<sequence length="100" mass="10350">FIASAVVALAAMGSSGAFAQNNLYGEAALAINLVATASNVSRAEVTGQYLQARQAGALPVSQEAAFAAAPAAPTALTRAEVREEARHYVILDGSNRKIYR</sequence>
<keyword evidence="3" id="KW-1185">Reference proteome</keyword>